<reference evidence="5" key="1">
    <citation type="submission" date="2022-10" db="EMBL/GenBank/DDBJ databases">
        <title>The WGS of Solirubrobacter ginsenosidimutans DSM 21036.</title>
        <authorList>
            <person name="Jiang Z."/>
        </authorList>
    </citation>
    <scope>NUCLEOTIDE SEQUENCE</scope>
    <source>
        <strain evidence="5">DSM 21036</strain>
    </source>
</reference>
<dbReference type="GO" id="GO:0003677">
    <property type="term" value="F:DNA binding"/>
    <property type="evidence" value="ECO:0007669"/>
    <property type="project" value="UniProtKB-KW"/>
</dbReference>
<evidence type="ECO:0000313" key="5">
    <source>
        <dbReference type="EMBL" id="MDA0159074.1"/>
    </source>
</evidence>
<dbReference type="RefSeq" id="WP_270037730.1">
    <property type="nucleotide sequence ID" value="NZ_JAPDOD010000001.1"/>
</dbReference>
<keyword evidence="2" id="KW-0238">DNA-binding</keyword>
<sequence length="240" mass="26694">MSTPAEGAARRDNVEQVYRRVREAILEGEIAPGAIMSQVALADELGVSRTPLREALRMLQSEGLVDAQANRRVTVKPISATDLEELVVMRVALETEAIRLSVNRLEPEAIAALEGRLAEMAHFAAAKDYERWTQPHTAFHRGLTAAAGDRVNAMLSQLSDHFERYRRMHIARSPKAWLTAGHREILDATKAGDRELSGRLLAEHLSATAFDVMELLEPGYDGARLRQTLEDVGARPKRKR</sequence>
<protein>
    <submittedName>
        <fullName evidence="5">GntR family transcriptional regulator</fullName>
    </submittedName>
</protein>
<dbReference type="GO" id="GO:0003700">
    <property type="term" value="F:DNA-binding transcription factor activity"/>
    <property type="evidence" value="ECO:0007669"/>
    <property type="project" value="InterPro"/>
</dbReference>
<evidence type="ECO:0000256" key="2">
    <source>
        <dbReference type="ARBA" id="ARBA00023125"/>
    </source>
</evidence>
<dbReference type="SMART" id="SM00895">
    <property type="entry name" value="FCD"/>
    <property type="match status" value="1"/>
</dbReference>
<dbReference type="EMBL" id="JAPDOD010000001">
    <property type="protein sequence ID" value="MDA0159074.1"/>
    <property type="molecule type" value="Genomic_DNA"/>
</dbReference>
<dbReference type="SUPFAM" id="SSF48008">
    <property type="entry name" value="GntR ligand-binding domain-like"/>
    <property type="match status" value="1"/>
</dbReference>
<evidence type="ECO:0000256" key="1">
    <source>
        <dbReference type="ARBA" id="ARBA00023015"/>
    </source>
</evidence>
<dbReference type="PANTHER" id="PTHR43537:SF24">
    <property type="entry name" value="GLUCONATE OPERON TRANSCRIPTIONAL REPRESSOR"/>
    <property type="match status" value="1"/>
</dbReference>
<keyword evidence="1" id="KW-0805">Transcription regulation</keyword>
<dbReference type="InterPro" id="IPR000524">
    <property type="entry name" value="Tscrpt_reg_HTH_GntR"/>
</dbReference>
<gene>
    <name evidence="5" type="ORF">OM076_02255</name>
</gene>
<dbReference type="Pfam" id="PF07729">
    <property type="entry name" value="FCD"/>
    <property type="match status" value="1"/>
</dbReference>
<dbReference type="Gene3D" id="1.10.10.10">
    <property type="entry name" value="Winged helix-like DNA-binding domain superfamily/Winged helix DNA-binding domain"/>
    <property type="match status" value="1"/>
</dbReference>
<dbReference type="Pfam" id="PF00392">
    <property type="entry name" value="GntR"/>
    <property type="match status" value="1"/>
</dbReference>
<dbReference type="AlphaFoldDB" id="A0A9X3RYD6"/>
<accession>A0A9X3RYD6</accession>
<dbReference type="PANTHER" id="PTHR43537">
    <property type="entry name" value="TRANSCRIPTIONAL REGULATOR, GNTR FAMILY"/>
    <property type="match status" value="1"/>
</dbReference>
<dbReference type="InterPro" id="IPR036388">
    <property type="entry name" value="WH-like_DNA-bd_sf"/>
</dbReference>
<name>A0A9X3RYD6_9ACTN</name>
<dbReference type="InterPro" id="IPR011711">
    <property type="entry name" value="GntR_C"/>
</dbReference>
<dbReference type="PRINTS" id="PR00035">
    <property type="entry name" value="HTHGNTR"/>
</dbReference>
<keyword evidence="3" id="KW-0804">Transcription</keyword>
<dbReference type="InterPro" id="IPR036390">
    <property type="entry name" value="WH_DNA-bd_sf"/>
</dbReference>
<comment type="caution">
    <text evidence="5">The sequence shown here is derived from an EMBL/GenBank/DDBJ whole genome shotgun (WGS) entry which is preliminary data.</text>
</comment>
<dbReference type="Gene3D" id="1.20.120.530">
    <property type="entry name" value="GntR ligand-binding domain-like"/>
    <property type="match status" value="1"/>
</dbReference>
<dbReference type="InterPro" id="IPR008920">
    <property type="entry name" value="TF_FadR/GntR_C"/>
</dbReference>
<proteinExistence type="predicted"/>
<organism evidence="5 6">
    <name type="scientific">Solirubrobacter ginsenosidimutans</name>
    <dbReference type="NCBI Taxonomy" id="490573"/>
    <lineage>
        <taxon>Bacteria</taxon>
        <taxon>Bacillati</taxon>
        <taxon>Actinomycetota</taxon>
        <taxon>Thermoleophilia</taxon>
        <taxon>Solirubrobacterales</taxon>
        <taxon>Solirubrobacteraceae</taxon>
        <taxon>Solirubrobacter</taxon>
    </lineage>
</organism>
<dbReference type="PROSITE" id="PS50949">
    <property type="entry name" value="HTH_GNTR"/>
    <property type="match status" value="1"/>
</dbReference>
<keyword evidence="6" id="KW-1185">Reference proteome</keyword>
<evidence type="ECO:0000256" key="3">
    <source>
        <dbReference type="ARBA" id="ARBA00023163"/>
    </source>
</evidence>
<dbReference type="Proteomes" id="UP001149140">
    <property type="component" value="Unassembled WGS sequence"/>
</dbReference>
<evidence type="ECO:0000259" key="4">
    <source>
        <dbReference type="PROSITE" id="PS50949"/>
    </source>
</evidence>
<dbReference type="CDD" id="cd07377">
    <property type="entry name" value="WHTH_GntR"/>
    <property type="match status" value="1"/>
</dbReference>
<dbReference type="SMART" id="SM00345">
    <property type="entry name" value="HTH_GNTR"/>
    <property type="match status" value="1"/>
</dbReference>
<feature type="domain" description="HTH gntR-type" evidence="4">
    <location>
        <begin position="11"/>
        <end position="78"/>
    </location>
</feature>
<evidence type="ECO:0000313" key="6">
    <source>
        <dbReference type="Proteomes" id="UP001149140"/>
    </source>
</evidence>
<dbReference type="SUPFAM" id="SSF46785">
    <property type="entry name" value="Winged helix' DNA-binding domain"/>
    <property type="match status" value="1"/>
</dbReference>